<protein>
    <submittedName>
        <fullName evidence="1">Pre-mRNA-splicing factor cwf16</fullName>
    </submittedName>
</protein>
<evidence type="ECO:0000313" key="2">
    <source>
        <dbReference type="Proteomes" id="UP001145114"/>
    </source>
</evidence>
<proteinExistence type="predicted"/>
<gene>
    <name evidence="1" type="primary">cwf16</name>
    <name evidence="1" type="ORF">EV182_004850</name>
</gene>
<name>A0ACC1HNP7_9FUNG</name>
<reference evidence="1" key="1">
    <citation type="submission" date="2022-06" db="EMBL/GenBank/DDBJ databases">
        <title>Phylogenomic reconstructions and comparative analyses of Kickxellomycotina fungi.</title>
        <authorList>
            <person name="Reynolds N.K."/>
            <person name="Stajich J.E."/>
            <person name="Barry K."/>
            <person name="Grigoriev I.V."/>
            <person name="Crous P."/>
            <person name="Smith M.E."/>
        </authorList>
    </citation>
    <scope>NUCLEOTIDE SEQUENCE</scope>
    <source>
        <strain evidence="1">RSA 2271</strain>
    </source>
</reference>
<dbReference type="Proteomes" id="UP001145114">
    <property type="component" value="Unassembled WGS sequence"/>
</dbReference>
<organism evidence="1 2">
    <name type="scientific">Spiromyces aspiralis</name>
    <dbReference type="NCBI Taxonomy" id="68401"/>
    <lineage>
        <taxon>Eukaryota</taxon>
        <taxon>Fungi</taxon>
        <taxon>Fungi incertae sedis</taxon>
        <taxon>Zoopagomycota</taxon>
        <taxon>Kickxellomycotina</taxon>
        <taxon>Kickxellomycetes</taxon>
        <taxon>Kickxellales</taxon>
        <taxon>Kickxellaceae</taxon>
        <taxon>Spiromyces</taxon>
    </lineage>
</organism>
<evidence type="ECO:0000313" key="1">
    <source>
        <dbReference type="EMBL" id="KAJ1678067.1"/>
    </source>
</evidence>
<sequence length="316" mass="35873">MAERKVLNKYYPPDFDPAKIPRLRQDKNRQYKVRLMAPFSMRCSTCGQWIGKGTKFNARKETVEGEMFYSMRIFRFYIRCTRCNAEITFKTDPANLGYVCEHGAQRNFEPWRDESEQAEQAKRKREEEEENNPMRALENRTEESRREMEILDALDEIQTRNALQERANVDTVIEQVASRRQQEAAAAARREAEEDERLAREAFEALNGEKVRRASDEDADKEEAEVRRRKLFSGAFGSNKKSASSVGSAIPSEKAFGIIVKKRKPEERPAAKGSVEATAKVEPQGVKVEAVEESRPAGGIASLVGDYGSDSDTGSD</sequence>
<dbReference type="EMBL" id="JAMZIH010001583">
    <property type="protein sequence ID" value="KAJ1678067.1"/>
    <property type="molecule type" value="Genomic_DNA"/>
</dbReference>
<keyword evidence="2" id="KW-1185">Reference proteome</keyword>
<accession>A0ACC1HNP7</accession>
<comment type="caution">
    <text evidence="1">The sequence shown here is derived from an EMBL/GenBank/DDBJ whole genome shotgun (WGS) entry which is preliminary data.</text>
</comment>